<dbReference type="Proteomes" id="UP000306697">
    <property type="component" value="Unassembled WGS sequence"/>
</dbReference>
<comment type="caution">
    <text evidence="1">The sequence shown here is derived from an EMBL/GenBank/DDBJ whole genome shotgun (WGS) entry which is preliminary data.</text>
</comment>
<name>A0A4S5BIG4_BIFLI</name>
<dbReference type="RefSeq" id="WP_168796039.1">
    <property type="nucleotide sequence ID" value="NZ_SSWL01000001.1"/>
</dbReference>
<gene>
    <name evidence="1" type="ORF">E6L38_00540</name>
</gene>
<protein>
    <submittedName>
        <fullName evidence="1">Uncharacterized protein</fullName>
    </submittedName>
</protein>
<sequence>MYCQVRIVYGLPVHAAMMPRPIRRRMFTRRSSGGIRTLACEAYREIRNRKIQAMQVRNGSAKLEGMTTTDVAKRVRPEKCGPDGADDTAWKKEEQWAITRL</sequence>
<dbReference type="AlphaFoldDB" id="A0A4S5BIG4"/>
<reference evidence="1 2" key="1">
    <citation type="submission" date="2019-04" db="EMBL/GenBank/DDBJ databases">
        <title>Genome Announcement To Ensure Probiotic Safety of Bifidobacterium longum subsp infantis UBBI-01.</title>
        <authorList>
            <person name="Sulthana A."/>
            <person name="Lakshmi S.G."/>
            <person name="Madempudi R.S."/>
        </authorList>
    </citation>
    <scope>NUCLEOTIDE SEQUENCE [LARGE SCALE GENOMIC DNA]</scope>
    <source>
        <strain evidence="1 2">UBBI-01</strain>
    </source>
</reference>
<evidence type="ECO:0000313" key="1">
    <source>
        <dbReference type="EMBL" id="THJ30575.1"/>
    </source>
</evidence>
<evidence type="ECO:0000313" key="2">
    <source>
        <dbReference type="Proteomes" id="UP000306697"/>
    </source>
</evidence>
<dbReference type="EMBL" id="SSWL01000001">
    <property type="protein sequence ID" value="THJ30575.1"/>
    <property type="molecule type" value="Genomic_DNA"/>
</dbReference>
<proteinExistence type="predicted"/>
<organism evidence="1 2">
    <name type="scientific">Bifidobacterium longum subsp. infantis</name>
    <dbReference type="NCBI Taxonomy" id="1682"/>
    <lineage>
        <taxon>Bacteria</taxon>
        <taxon>Bacillati</taxon>
        <taxon>Actinomycetota</taxon>
        <taxon>Actinomycetes</taxon>
        <taxon>Bifidobacteriales</taxon>
        <taxon>Bifidobacteriaceae</taxon>
        <taxon>Bifidobacterium</taxon>
    </lineage>
</organism>
<accession>A0A4S5BIG4</accession>